<protein>
    <submittedName>
        <fullName evidence="6">Uncharacterized protein</fullName>
    </submittedName>
</protein>
<dbReference type="PROSITE" id="PS50005">
    <property type="entry name" value="TPR"/>
    <property type="match status" value="1"/>
</dbReference>
<sequence>MWDDPKKIQIDDKLHILITPEPPAKNARILAGRGKILYGKCDYNGALNAYSIAISSVNDFGIFSCNLTPQHLSNRAMVYLKLKNYFFAYIDANEAIKIDKYAWKAYYRKGQALEALGFFSMAIDCYDECLKHIPEDDEKSKKQAQKDKEAIQDKADTNQMDHASLSSYHPFDSDPPNFGREYFTGELNRFIWNNALDEEFNHDKITDPKSAELNHWKTIEELQRFFLKQAKKEYKTKNWKQVIYYVDFMRAFSIVQDDWMAPGLMVLRALAWTQLGKDLYACVDYSEAVNKCNSIIVSFHQGFCFGAYYEEKRWIRFTKTLANVQILELAIKHGFYSHAKMLVNVLDKWIYAEDQGPRQNIRESMMQSLGEVMNSIFQDKEKDDVKIWLDKYEVLKKVLKKKKEDEYKKKCSEPNILLFLDSYIDKKDTSGNKRIFVMKPWEDDSQFYKLAQTLKCHYQNAWKEVFPTVKDWNGAVKERKKSENEARLKQYEKEEKEKESKLRK</sequence>
<evidence type="ECO:0000313" key="5">
    <source>
        <dbReference type="Proteomes" id="UP000887540"/>
    </source>
</evidence>
<name>A0A914DWI4_9BILA</name>
<dbReference type="InterPro" id="IPR011990">
    <property type="entry name" value="TPR-like_helical_dom_sf"/>
</dbReference>
<reference evidence="6" key="1">
    <citation type="submission" date="2022-11" db="UniProtKB">
        <authorList>
            <consortium name="WormBaseParasite"/>
        </authorList>
    </citation>
    <scope>IDENTIFICATION</scope>
</reference>
<evidence type="ECO:0000313" key="6">
    <source>
        <dbReference type="WBParaSite" id="ACRNAN_scaffold4524.g6888.t1"/>
    </source>
</evidence>
<dbReference type="GO" id="GO:0051879">
    <property type="term" value="F:Hsp90 protein binding"/>
    <property type="evidence" value="ECO:0007669"/>
    <property type="project" value="TreeGrafter"/>
</dbReference>
<dbReference type="Proteomes" id="UP000887540">
    <property type="component" value="Unplaced"/>
</dbReference>
<keyword evidence="5" id="KW-1185">Reference proteome</keyword>
<dbReference type="PANTHER" id="PTHR22904">
    <property type="entry name" value="TPR REPEAT CONTAINING PROTEIN"/>
    <property type="match status" value="1"/>
</dbReference>
<proteinExistence type="predicted"/>
<dbReference type="WBParaSite" id="ACRNAN_scaffold4524.g6888.t1">
    <property type="protein sequence ID" value="ACRNAN_scaffold4524.g6888.t1"/>
    <property type="gene ID" value="ACRNAN_scaffold4524.g6888"/>
</dbReference>
<organism evidence="5 6">
    <name type="scientific">Acrobeloides nanus</name>
    <dbReference type="NCBI Taxonomy" id="290746"/>
    <lineage>
        <taxon>Eukaryota</taxon>
        <taxon>Metazoa</taxon>
        <taxon>Ecdysozoa</taxon>
        <taxon>Nematoda</taxon>
        <taxon>Chromadorea</taxon>
        <taxon>Rhabditida</taxon>
        <taxon>Tylenchina</taxon>
        <taxon>Cephalobomorpha</taxon>
        <taxon>Cephaloboidea</taxon>
        <taxon>Cephalobidae</taxon>
        <taxon>Acrobeloides</taxon>
    </lineage>
</organism>
<feature type="repeat" description="TPR" evidence="3">
    <location>
        <begin position="103"/>
        <end position="136"/>
    </location>
</feature>
<dbReference type="PANTHER" id="PTHR22904:SF523">
    <property type="entry name" value="STRESS-INDUCED-PHOSPHOPROTEIN 1"/>
    <property type="match status" value="1"/>
</dbReference>
<evidence type="ECO:0000256" key="2">
    <source>
        <dbReference type="ARBA" id="ARBA00022803"/>
    </source>
</evidence>
<dbReference type="SMART" id="SM00028">
    <property type="entry name" value="TPR"/>
    <property type="match status" value="4"/>
</dbReference>
<feature type="region of interest" description="Disordered" evidence="4">
    <location>
        <begin position="478"/>
        <end position="504"/>
    </location>
</feature>
<evidence type="ECO:0000256" key="1">
    <source>
        <dbReference type="ARBA" id="ARBA00022737"/>
    </source>
</evidence>
<dbReference type="SUPFAM" id="SSF48452">
    <property type="entry name" value="TPR-like"/>
    <property type="match status" value="1"/>
</dbReference>
<dbReference type="Gene3D" id="1.25.40.10">
    <property type="entry name" value="Tetratricopeptide repeat domain"/>
    <property type="match status" value="1"/>
</dbReference>
<dbReference type="AlphaFoldDB" id="A0A914DWI4"/>
<evidence type="ECO:0000256" key="4">
    <source>
        <dbReference type="SAM" id="MobiDB-lite"/>
    </source>
</evidence>
<accession>A0A914DWI4</accession>
<evidence type="ECO:0000256" key="3">
    <source>
        <dbReference type="PROSITE-ProRule" id="PRU00339"/>
    </source>
</evidence>
<keyword evidence="1" id="KW-0677">Repeat</keyword>
<dbReference type="InterPro" id="IPR019734">
    <property type="entry name" value="TPR_rpt"/>
</dbReference>
<feature type="region of interest" description="Disordered" evidence="4">
    <location>
        <begin position="137"/>
        <end position="156"/>
    </location>
</feature>
<keyword evidence="2 3" id="KW-0802">TPR repeat</keyword>